<dbReference type="HOGENOM" id="CLU_152494_3_4_6"/>
<dbReference type="KEGG" id="maq:Maqu_4288"/>
<sequence>MMVADNPGGVKKRGQRNTARFNFRAPEGIKEVVERAAALSGQDMSAFAIDAMYQRALATIRAHEVTLLKAEDHQAFFEALENPPEPTERLRGAFARHKAQVVRN</sequence>
<dbReference type="Gene3D" id="1.20.5.780">
    <property type="entry name" value="Single helix bin"/>
    <property type="match status" value="1"/>
</dbReference>
<evidence type="ECO:0000313" key="3">
    <source>
        <dbReference type="EMBL" id="ABM21139.1"/>
    </source>
</evidence>
<evidence type="ECO:0000256" key="1">
    <source>
        <dbReference type="ARBA" id="ARBA00022649"/>
    </source>
</evidence>
<gene>
    <name evidence="3" type="ordered locus">Maqu_4288</name>
</gene>
<dbReference type="Proteomes" id="UP000000998">
    <property type="component" value="Plasmid pMAQU01"/>
</dbReference>
<proteinExistence type="inferred from homology"/>
<keyword evidence="1" id="KW-1277">Toxin-antitoxin system</keyword>
<dbReference type="RefSeq" id="WP_011783214.1">
    <property type="nucleotide sequence ID" value="NC_008738.1"/>
</dbReference>
<dbReference type="Pfam" id="PF08681">
    <property type="entry name" value="TacA1"/>
    <property type="match status" value="1"/>
</dbReference>
<evidence type="ECO:0000256" key="2">
    <source>
        <dbReference type="ARBA" id="ARBA00049988"/>
    </source>
</evidence>
<dbReference type="EMBL" id="CP000515">
    <property type="protein sequence ID" value="ABM21139.1"/>
    <property type="molecule type" value="Genomic_DNA"/>
</dbReference>
<dbReference type="PANTHER" id="PTHR35401:SF2">
    <property type="entry name" value="ABC-TYPE TRANSPORT SYSTEM"/>
    <property type="match status" value="1"/>
</dbReference>
<dbReference type="PANTHER" id="PTHR35401">
    <property type="entry name" value="COPG FAMILY HELIX-TURN-HELIX PROTEIN-RELATED-RELATED"/>
    <property type="match status" value="1"/>
</dbReference>
<protein>
    <recommendedName>
        <fullName evidence="5">DUF1778 domain-containing protein</fullName>
    </recommendedName>
</protein>
<reference evidence="4" key="1">
    <citation type="journal article" date="2011" name="Appl. Environ. Microbiol.">
        <title>Genomic potential of Marinobacter aquaeolei, a biogeochemical 'opportunitroph'.</title>
        <authorList>
            <person name="Singer E."/>
            <person name="Webb E.A."/>
            <person name="Nelson W.C."/>
            <person name="Heidelberg J.F."/>
            <person name="Ivanova N."/>
            <person name="Pati A."/>
            <person name="Edwards K.J."/>
        </authorList>
    </citation>
    <scope>NUCLEOTIDE SEQUENCE [LARGE SCALE GENOMIC DNA]</scope>
    <source>
        <strain evidence="4">ATCC 700491 / DSM 11845 / VT8</strain>
    </source>
</reference>
<geneLocation type="plasmid" evidence="3 4">
    <name>pMAQU01</name>
</geneLocation>
<accession>A1U820</accession>
<dbReference type="InterPro" id="IPR014795">
    <property type="entry name" value="TacA_1-like"/>
</dbReference>
<name>A1U820_MARN8</name>
<dbReference type="GO" id="GO:0006355">
    <property type="term" value="P:regulation of DNA-templated transcription"/>
    <property type="evidence" value="ECO:0007669"/>
    <property type="project" value="InterPro"/>
</dbReference>
<organism evidence="3 4">
    <name type="scientific">Marinobacter nauticus (strain ATCC 700491 / DSM 11845 / VT8)</name>
    <name type="common">Marinobacter aquaeolei</name>
    <dbReference type="NCBI Taxonomy" id="351348"/>
    <lineage>
        <taxon>Bacteria</taxon>
        <taxon>Pseudomonadati</taxon>
        <taxon>Pseudomonadota</taxon>
        <taxon>Gammaproteobacteria</taxon>
        <taxon>Pseudomonadales</taxon>
        <taxon>Marinobacteraceae</taxon>
        <taxon>Marinobacter</taxon>
    </lineage>
</organism>
<dbReference type="SUPFAM" id="SSF47598">
    <property type="entry name" value="Ribbon-helix-helix"/>
    <property type="match status" value="1"/>
</dbReference>
<dbReference type="InterPro" id="IPR010985">
    <property type="entry name" value="Ribbon_hlx_hlx"/>
</dbReference>
<evidence type="ECO:0008006" key="5">
    <source>
        <dbReference type="Google" id="ProtNLM"/>
    </source>
</evidence>
<dbReference type="eggNOG" id="COG4453">
    <property type="taxonomic scope" value="Bacteria"/>
</dbReference>
<evidence type="ECO:0000313" key="4">
    <source>
        <dbReference type="Proteomes" id="UP000000998"/>
    </source>
</evidence>
<dbReference type="OrthoDB" id="7569726at2"/>
<keyword evidence="3" id="KW-0614">Plasmid</keyword>
<dbReference type="AlphaFoldDB" id="A1U820"/>
<comment type="similarity">
    <text evidence="2">Belongs to the TacA antitoxin family.</text>
</comment>